<sequence length="193" mass="21657">MSAPSPFSALPPLLNYSTLALKLFRGEPAISEFDWNFSAIHSSSHGFSTPTWFEPPRNFTFASLCPWIGHPVSGLQYATSRPIQTWFPFGSVPKVLNLATYRNSLARSTKSTPLHINVLRLFVGTRFQILFHSPPGVLFTFPSRYCFTIGHQLVFSLGRWSSLLPTRFHVSRGTLDQILRFILSPTGLLPSTD</sequence>
<reference evidence="1 2" key="1">
    <citation type="submission" date="2016-06" db="EMBL/GenBank/DDBJ databases">
        <title>Genome sequence of Clostridium acetireducens DSM 10703.</title>
        <authorList>
            <person name="Poehlein A."/>
            <person name="Fluechter S."/>
            <person name="Duerre P."/>
            <person name="Daniel R."/>
        </authorList>
    </citation>
    <scope>NUCLEOTIDE SEQUENCE [LARGE SCALE GENOMIC DNA]</scope>
    <source>
        <strain evidence="1 2">DSM 10703</strain>
    </source>
</reference>
<accession>A0A1E8EUC5</accession>
<dbReference type="EMBL" id="LZFO01000082">
    <property type="protein sequence ID" value="OFH96440.1"/>
    <property type="molecule type" value="Genomic_DNA"/>
</dbReference>
<dbReference type="AlphaFoldDB" id="A0A1E8EUC5"/>
<evidence type="ECO:0000313" key="1">
    <source>
        <dbReference type="EMBL" id="OFH96440.1"/>
    </source>
</evidence>
<gene>
    <name evidence="1" type="ORF">CLOACE_23150</name>
</gene>
<protein>
    <submittedName>
        <fullName evidence="1">Uncharacterized protein</fullName>
    </submittedName>
</protein>
<evidence type="ECO:0000313" key="2">
    <source>
        <dbReference type="Proteomes" id="UP000175744"/>
    </source>
</evidence>
<dbReference type="AntiFam" id="ANF00024">
    <property type="entry name" value="Antisense to 23S rRNA"/>
</dbReference>
<proteinExistence type="predicted"/>
<dbReference type="Proteomes" id="UP000175744">
    <property type="component" value="Unassembled WGS sequence"/>
</dbReference>
<organism evidence="1 2">
    <name type="scientific">Clostridium acetireducens DSM 10703</name>
    <dbReference type="NCBI Taxonomy" id="1121290"/>
    <lineage>
        <taxon>Bacteria</taxon>
        <taxon>Bacillati</taxon>
        <taxon>Bacillota</taxon>
        <taxon>Clostridia</taxon>
        <taxon>Eubacteriales</taxon>
        <taxon>Clostridiaceae</taxon>
        <taxon>Clostridium</taxon>
    </lineage>
</organism>
<keyword evidence="2" id="KW-1185">Reference proteome</keyword>
<comment type="caution">
    <text evidence="1">The sequence shown here is derived from an EMBL/GenBank/DDBJ whole genome shotgun (WGS) entry which is preliminary data.</text>
</comment>
<name>A0A1E8EUC5_9CLOT</name>